<dbReference type="InterPro" id="IPR003849">
    <property type="entry name" value="Preprotein_translocase_YajC"/>
</dbReference>
<evidence type="ECO:0000313" key="13">
    <source>
        <dbReference type="Proteomes" id="UP000219688"/>
    </source>
</evidence>
<keyword evidence="9 11" id="KW-0472">Membrane</keyword>
<sequence>MTPLAAAAASPGGGSLSILILALPVVVLLWLMFTQRRRAKAVTEAQSSLTVGDEVMAAAGIYGRVAQLDGDVVHLEVAPGVVVRVSRRAVVPPEPTRAARQDPTDADGPGESA</sequence>
<evidence type="ECO:0000256" key="6">
    <source>
        <dbReference type="ARBA" id="ARBA00022927"/>
    </source>
</evidence>
<evidence type="ECO:0000256" key="1">
    <source>
        <dbReference type="ARBA" id="ARBA00004162"/>
    </source>
</evidence>
<proteinExistence type="inferred from homology"/>
<dbReference type="PANTHER" id="PTHR33909:SF1">
    <property type="entry name" value="SEC TRANSLOCON ACCESSORY COMPLEX SUBUNIT YAJC"/>
    <property type="match status" value="1"/>
</dbReference>
<dbReference type="EMBL" id="OBQK01000003">
    <property type="protein sequence ID" value="SOC54267.1"/>
    <property type="molecule type" value="Genomic_DNA"/>
</dbReference>
<reference evidence="13" key="1">
    <citation type="submission" date="2017-08" db="EMBL/GenBank/DDBJ databases">
        <authorList>
            <person name="Varghese N."/>
            <person name="Submissions S."/>
        </authorList>
    </citation>
    <scope>NUCLEOTIDE SEQUENCE [LARGE SCALE GENOMIC DNA]</scope>
    <source>
        <strain evidence="13">USBA17B2</strain>
    </source>
</reference>
<keyword evidence="6" id="KW-0653">Protein transport</keyword>
<dbReference type="AlphaFoldDB" id="A0A285VK72"/>
<evidence type="ECO:0000256" key="2">
    <source>
        <dbReference type="ARBA" id="ARBA00006742"/>
    </source>
</evidence>
<evidence type="ECO:0000256" key="5">
    <source>
        <dbReference type="ARBA" id="ARBA00022692"/>
    </source>
</evidence>
<dbReference type="NCBIfam" id="TIGR00739">
    <property type="entry name" value="yajC"/>
    <property type="match status" value="1"/>
</dbReference>
<evidence type="ECO:0000256" key="4">
    <source>
        <dbReference type="ARBA" id="ARBA00022475"/>
    </source>
</evidence>
<organism evidence="12 13">
    <name type="scientific">Ornithinimicrobium cerasi</name>
    <dbReference type="NCBI Taxonomy" id="2248773"/>
    <lineage>
        <taxon>Bacteria</taxon>
        <taxon>Bacillati</taxon>
        <taxon>Actinomycetota</taxon>
        <taxon>Actinomycetes</taxon>
        <taxon>Micrococcales</taxon>
        <taxon>Ornithinimicrobiaceae</taxon>
        <taxon>Ornithinimicrobium</taxon>
    </lineage>
</organism>
<dbReference type="RefSeq" id="WP_097187410.1">
    <property type="nucleotide sequence ID" value="NZ_OBQK01000003.1"/>
</dbReference>
<dbReference type="PANTHER" id="PTHR33909">
    <property type="entry name" value="SEC TRANSLOCON ACCESSORY COMPLEX SUBUNIT YAJC"/>
    <property type="match status" value="1"/>
</dbReference>
<keyword evidence="13" id="KW-1185">Reference proteome</keyword>
<feature type="region of interest" description="Disordered" evidence="10">
    <location>
        <begin position="92"/>
        <end position="113"/>
    </location>
</feature>
<comment type="subcellular location">
    <subcellularLocation>
        <location evidence="1">Cell membrane</location>
        <topology evidence="1">Single-pass membrane protein</topology>
    </subcellularLocation>
</comment>
<keyword evidence="5 11" id="KW-0812">Transmembrane</keyword>
<keyword evidence="4" id="KW-1003">Cell membrane</keyword>
<evidence type="ECO:0000256" key="10">
    <source>
        <dbReference type="SAM" id="MobiDB-lite"/>
    </source>
</evidence>
<dbReference type="SMART" id="SM01323">
    <property type="entry name" value="YajC"/>
    <property type="match status" value="1"/>
</dbReference>
<feature type="transmembrane region" description="Helical" evidence="11">
    <location>
        <begin position="12"/>
        <end position="33"/>
    </location>
</feature>
<keyword evidence="8" id="KW-0811">Translocation</keyword>
<dbReference type="GO" id="GO:0015031">
    <property type="term" value="P:protein transport"/>
    <property type="evidence" value="ECO:0007669"/>
    <property type="project" value="UniProtKB-KW"/>
</dbReference>
<evidence type="ECO:0000256" key="7">
    <source>
        <dbReference type="ARBA" id="ARBA00022989"/>
    </source>
</evidence>
<keyword evidence="3" id="KW-0813">Transport</keyword>
<evidence type="ECO:0000256" key="9">
    <source>
        <dbReference type="ARBA" id="ARBA00023136"/>
    </source>
</evidence>
<keyword evidence="7 11" id="KW-1133">Transmembrane helix</keyword>
<evidence type="ECO:0000256" key="8">
    <source>
        <dbReference type="ARBA" id="ARBA00023010"/>
    </source>
</evidence>
<protein>
    <submittedName>
        <fullName evidence="12">Protein translocase subunit yajC</fullName>
    </submittedName>
</protein>
<dbReference type="GO" id="GO:0005886">
    <property type="term" value="C:plasma membrane"/>
    <property type="evidence" value="ECO:0007669"/>
    <property type="project" value="UniProtKB-SubCell"/>
</dbReference>
<comment type="similarity">
    <text evidence="2">Belongs to the YajC family.</text>
</comment>
<accession>A0A285VK72</accession>
<dbReference type="Pfam" id="PF02699">
    <property type="entry name" value="YajC"/>
    <property type="match status" value="1"/>
</dbReference>
<evidence type="ECO:0000256" key="11">
    <source>
        <dbReference type="SAM" id="Phobius"/>
    </source>
</evidence>
<gene>
    <name evidence="12" type="ORF">SAMN05421879_10339</name>
</gene>
<dbReference type="Proteomes" id="UP000219688">
    <property type="component" value="Unassembled WGS sequence"/>
</dbReference>
<evidence type="ECO:0000313" key="12">
    <source>
        <dbReference type="EMBL" id="SOC54267.1"/>
    </source>
</evidence>
<name>A0A285VK72_9MICO</name>
<evidence type="ECO:0000256" key="3">
    <source>
        <dbReference type="ARBA" id="ARBA00022448"/>
    </source>
</evidence>